<dbReference type="Proteomes" id="UP000283530">
    <property type="component" value="Unassembled WGS sequence"/>
</dbReference>
<dbReference type="AlphaFoldDB" id="A0A3S3Q288"/>
<name>A0A3S3Q288_9MAGN</name>
<accession>A0A3S3Q288</accession>
<sequence length="84" mass="9604">MRSYYNRDLQWRALPALPDQVVWRSSVHLGYARATSEDGRTLEPSLLATIALVETSLEPSCKKNVIKEKDYTSLKACEVRFGSW</sequence>
<comment type="caution">
    <text evidence="1">The sequence shown here is derived from an EMBL/GenBank/DDBJ whole genome shotgun (WGS) entry which is preliminary data.</text>
</comment>
<reference evidence="1 2" key="1">
    <citation type="journal article" date="2019" name="Nat. Plants">
        <title>Stout camphor tree genome fills gaps in understanding of flowering plant genome evolution.</title>
        <authorList>
            <person name="Chaw S.M."/>
            <person name="Liu Y.C."/>
            <person name="Wu Y.W."/>
            <person name="Wang H.Y."/>
            <person name="Lin C.I."/>
            <person name="Wu C.S."/>
            <person name="Ke H.M."/>
            <person name="Chang L.Y."/>
            <person name="Hsu C.Y."/>
            <person name="Yang H.T."/>
            <person name="Sudianto E."/>
            <person name="Hsu M.H."/>
            <person name="Wu K.P."/>
            <person name="Wang L.N."/>
            <person name="Leebens-Mack J.H."/>
            <person name="Tsai I.J."/>
        </authorList>
    </citation>
    <scope>NUCLEOTIDE SEQUENCE [LARGE SCALE GENOMIC DNA]</scope>
    <source>
        <strain evidence="2">cv. Chaw 1501</strain>
        <tissue evidence="1">Young leaves</tissue>
    </source>
</reference>
<organism evidence="1 2">
    <name type="scientific">Cinnamomum micranthum f. kanehirae</name>
    <dbReference type="NCBI Taxonomy" id="337451"/>
    <lineage>
        <taxon>Eukaryota</taxon>
        <taxon>Viridiplantae</taxon>
        <taxon>Streptophyta</taxon>
        <taxon>Embryophyta</taxon>
        <taxon>Tracheophyta</taxon>
        <taxon>Spermatophyta</taxon>
        <taxon>Magnoliopsida</taxon>
        <taxon>Magnoliidae</taxon>
        <taxon>Laurales</taxon>
        <taxon>Lauraceae</taxon>
        <taxon>Cinnamomum</taxon>
    </lineage>
</organism>
<keyword evidence="2" id="KW-1185">Reference proteome</keyword>
<dbReference type="EMBL" id="QPKB01000002">
    <property type="protein sequence ID" value="RWR77920.1"/>
    <property type="molecule type" value="Genomic_DNA"/>
</dbReference>
<evidence type="ECO:0000313" key="2">
    <source>
        <dbReference type="Proteomes" id="UP000283530"/>
    </source>
</evidence>
<protein>
    <submittedName>
        <fullName evidence="1">Uncharacterized protein</fullName>
    </submittedName>
</protein>
<evidence type="ECO:0000313" key="1">
    <source>
        <dbReference type="EMBL" id="RWR77920.1"/>
    </source>
</evidence>
<gene>
    <name evidence="1" type="ORF">CKAN_00642400</name>
</gene>
<proteinExistence type="predicted"/>